<feature type="compositionally biased region" description="Low complexity" evidence="1">
    <location>
        <begin position="142"/>
        <end position="151"/>
    </location>
</feature>
<feature type="compositionally biased region" description="Basic and acidic residues" evidence="1">
    <location>
        <begin position="861"/>
        <end position="887"/>
    </location>
</feature>
<feature type="compositionally biased region" description="Polar residues" evidence="1">
    <location>
        <begin position="1024"/>
        <end position="1050"/>
    </location>
</feature>
<dbReference type="PROSITE" id="PS50003">
    <property type="entry name" value="PH_DOMAIN"/>
    <property type="match status" value="1"/>
</dbReference>
<organism evidence="3 4">
    <name type="scientific">Fusarium pseudocircinatum</name>
    <dbReference type="NCBI Taxonomy" id="56676"/>
    <lineage>
        <taxon>Eukaryota</taxon>
        <taxon>Fungi</taxon>
        <taxon>Dikarya</taxon>
        <taxon>Ascomycota</taxon>
        <taxon>Pezizomycotina</taxon>
        <taxon>Sordariomycetes</taxon>
        <taxon>Hypocreomycetidae</taxon>
        <taxon>Hypocreales</taxon>
        <taxon>Nectriaceae</taxon>
        <taxon>Fusarium</taxon>
        <taxon>Fusarium fujikuroi species complex</taxon>
    </lineage>
</organism>
<dbReference type="SUPFAM" id="SSF50729">
    <property type="entry name" value="PH domain-like"/>
    <property type="match status" value="1"/>
</dbReference>
<proteinExistence type="predicted"/>
<feature type="compositionally biased region" description="Pro residues" evidence="1">
    <location>
        <begin position="927"/>
        <end position="955"/>
    </location>
</feature>
<feature type="domain" description="PH" evidence="2">
    <location>
        <begin position="184"/>
        <end position="302"/>
    </location>
</feature>
<dbReference type="Pfam" id="PF25381">
    <property type="entry name" value="PH_26"/>
    <property type="match status" value="1"/>
</dbReference>
<feature type="compositionally biased region" description="Pro residues" evidence="1">
    <location>
        <begin position="74"/>
        <end position="84"/>
    </location>
</feature>
<feature type="compositionally biased region" description="Low complexity" evidence="1">
    <location>
        <begin position="1170"/>
        <end position="1179"/>
    </location>
</feature>
<dbReference type="EMBL" id="JAAOAS010000078">
    <property type="protein sequence ID" value="KAF5597071.1"/>
    <property type="molecule type" value="Genomic_DNA"/>
</dbReference>
<feature type="compositionally biased region" description="Polar residues" evidence="1">
    <location>
        <begin position="586"/>
        <end position="598"/>
    </location>
</feature>
<evidence type="ECO:0000256" key="1">
    <source>
        <dbReference type="SAM" id="MobiDB-lite"/>
    </source>
</evidence>
<evidence type="ECO:0000313" key="4">
    <source>
        <dbReference type="Proteomes" id="UP000546213"/>
    </source>
</evidence>
<reference evidence="3 4" key="1">
    <citation type="submission" date="2020-05" db="EMBL/GenBank/DDBJ databases">
        <title>Identification and distribution of gene clusters putatively required for synthesis of sphingolipid metabolism inhibitors in phylogenetically diverse species of the filamentous fungus Fusarium.</title>
        <authorList>
            <person name="Kim H.-S."/>
            <person name="Busman M."/>
            <person name="Brown D.W."/>
            <person name="Divon H."/>
            <person name="Uhlig S."/>
            <person name="Proctor R.H."/>
        </authorList>
    </citation>
    <scope>NUCLEOTIDE SEQUENCE [LARGE SCALE GENOMIC DNA]</scope>
    <source>
        <strain evidence="3 4">NRRL 36939</strain>
    </source>
</reference>
<name>A0A8H5PHP2_9HYPO</name>
<feature type="compositionally biased region" description="Pro residues" evidence="1">
    <location>
        <begin position="842"/>
        <end position="856"/>
    </location>
</feature>
<feature type="compositionally biased region" description="Basic and acidic residues" evidence="1">
    <location>
        <begin position="894"/>
        <end position="903"/>
    </location>
</feature>
<feature type="region of interest" description="Disordered" evidence="1">
    <location>
        <begin position="1399"/>
        <end position="1454"/>
    </location>
</feature>
<feature type="compositionally biased region" description="Polar residues" evidence="1">
    <location>
        <begin position="1223"/>
        <end position="1240"/>
    </location>
</feature>
<evidence type="ECO:0000259" key="2">
    <source>
        <dbReference type="PROSITE" id="PS50003"/>
    </source>
</evidence>
<feature type="compositionally biased region" description="Polar residues" evidence="1">
    <location>
        <begin position="1000"/>
        <end position="1010"/>
    </location>
</feature>
<comment type="caution">
    <text evidence="3">The sequence shown here is derived from an EMBL/GenBank/DDBJ whole genome shotgun (WGS) entry which is preliminary data.</text>
</comment>
<feature type="region of interest" description="Disordered" evidence="1">
    <location>
        <begin position="70"/>
        <end position="155"/>
    </location>
</feature>
<feature type="compositionally biased region" description="Polar residues" evidence="1">
    <location>
        <begin position="975"/>
        <end position="990"/>
    </location>
</feature>
<dbReference type="OrthoDB" id="5563754at2759"/>
<dbReference type="Gene3D" id="2.30.29.30">
    <property type="entry name" value="Pleckstrin-homology domain (PH domain)/Phosphotyrosine-binding domain (PTB)"/>
    <property type="match status" value="1"/>
</dbReference>
<dbReference type="SMART" id="SM00233">
    <property type="entry name" value="PH"/>
    <property type="match status" value="1"/>
</dbReference>
<dbReference type="InterPro" id="IPR001849">
    <property type="entry name" value="PH_domain"/>
</dbReference>
<feature type="region of interest" description="Disordered" evidence="1">
    <location>
        <begin position="547"/>
        <end position="1284"/>
    </location>
</feature>
<keyword evidence="4" id="KW-1185">Reference proteome</keyword>
<feature type="compositionally biased region" description="Polar residues" evidence="1">
    <location>
        <begin position="1192"/>
        <end position="1213"/>
    </location>
</feature>
<sequence length="1454" mass="157131">MGRNRALDLSLIVRPRTLRCVALRPDKTEDGASGSLVLALALAHLSLSRGGLAHVMMEAHFLSFMSQFSAGTKTPPPSTSPPSNSPHRPGHRKTNSGTEPFPDHRVSTDISRPNTPPSRPDYGTPINGGSPIEPSARRRRSSSAASSRPPSMVLAHQPPIMDITEDTIPELQPIFSFLNSHSNKLYQEGYFLKLDDQNTQGKPNPDRTWTECFAQLVGTVLSLWDAAELDAAGEDGEVLPKFINLTDASIKMIESLPTRSSDEQPLQNILSISTAGRNRYLLHFNSRHSLLQWTAGIRLAIFEHSSLQEAYTGALIAGKGKSLNNIGVIMERARFPTEEWVRVRFGAGVPWRRCWCVITPPDEKQYAKLQKELKKRSPYDRSPVPTLKGDIKFYDQRKDGKKQKKMQPIATITDAYSAYAIYPQSKSLIDASTLLKVEGNIAIHTDPPSSTEGFVFIMPETHPAVSGFEMLLRFLFPTWDTFGLYGRPGRLVASTLDSRSLMFAMPKSRRYGYLENLDVSNLILEDGSSGWGERDWRKKLKECTGTRMNAVDDAPTTRSRSNSRKSVRLSFGDGPPKPKAGFSDEQVPTRSSRSFSLTERTRTDSAPADPARVAFGGHGRNSSDPNQLGGPPFRPGTNGNSPYSGSPQRGQTPVGAPRHNQASRDESPAYQNERAPSGSPPLKDLDGMRQMHTPEPVSRPPAFSHGSQARPVSRAYHSPELRRANSRLSVTTLAQLATAGGLGGPNDSNPSPRGDEVDAARSGPSVLPPHANSVGISANDNRSREALSPLNQDPSSNSLPPPANLSQQRSRSPLAQPPLGPPNAYGRGPNSRPGTSEGRRSPMPPGMPPQQRPPHPQNANRRPDMGPDGRRPSDPRRPGPDGRRPSDPRGPGFDGRRPSDTRGRGNGPPPGHMPPPPGPHSNFRPGPGRPGPPGPPPGYRPNGPPHGPPNGPPGPMGYRKPVPGGPPPPAPFENSKGNTMSGSSGITTNEIIDHYAFDQGRQTPRQGTPNSERRPGPPGRQESHTSNQSSHYEDNSPTSSLKNFVDTYQYSEPKPRAGVLKTVGGAEEPDPRDPGFDIPDINFGPTINYAATKDRSKTPGALTPGGSSQRPHTPGGQGPTPPPHKSSGSQGSLGRKESPDPKRTMAWQPGASTPPSNAHGLSPEEFVQQRAAHARSASSNTLGGSPSPGMKRTSSSDMLQAIQSGRHSRSSSADLLARPGSRGASSTLNFASSGETSSHLSAREQEHVARLTGQPLISMPGHQRQGSQGSFMPGHQRQASSGSGLVGAIEAREREKQQMKQGVNSQTVQHAISQRQQQQAAMAYQQQMAQQQMAQQQMMQQQIAQQQQIAYQQQAHQQQNYQQGYQQPMMGAGTVPPYSPMGQPAGQYTPGGSLYGPAPQQMGGHGQPNSFSRPLRAAQQVDPRFVPPQGQYGPSPGAQQTARNVHPQYQGQAF</sequence>
<dbReference type="Pfam" id="PF00169">
    <property type="entry name" value="PH"/>
    <property type="match status" value="1"/>
</dbReference>
<dbReference type="Proteomes" id="UP000546213">
    <property type="component" value="Unassembled WGS sequence"/>
</dbReference>
<feature type="compositionally biased region" description="Pro residues" evidence="1">
    <location>
        <begin position="907"/>
        <end position="919"/>
    </location>
</feature>
<gene>
    <name evidence="3" type="ORF">FPCIR_3707</name>
</gene>
<feature type="compositionally biased region" description="Basic and acidic residues" evidence="1">
    <location>
        <begin position="1134"/>
        <end position="1143"/>
    </location>
</feature>
<protein>
    <recommendedName>
        <fullName evidence="2">PH domain-containing protein</fullName>
    </recommendedName>
</protein>
<accession>A0A8H5PHP2</accession>
<feature type="compositionally biased region" description="Polar residues" evidence="1">
    <location>
        <begin position="637"/>
        <end position="651"/>
    </location>
</feature>
<feature type="compositionally biased region" description="Polar residues" evidence="1">
    <location>
        <begin position="1437"/>
        <end position="1454"/>
    </location>
</feature>
<evidence type="ECO:0000313" key="3">
    <source>
        <dbReference type="EMBL" id="KAF5597071.1"/>
    </source>
</evidence>
<dbReference type="InterPro" id="IPR011993">
    <property type="entry name" value="PH-like_dom_sf"/>
</dbReference>
<dbReference type="FunFam" id="2.30.29.30:FF:000203">
    <property type="entry name" value="PH domain-containing protein"/>
    <property type="match status" value="1"/>
</dbReference>
<dbReference type="InterPro" id="IPR058155">
    <property type="entry name" value="Skg3/CAF120-like_PH"/>
</dbReference>